<dbReference type="EMBL" id="BARV01011640">
    <property type="protein sequence ID" value="GAI10401.1"/>
    <property type="molecule type" value="Genomic_DNA"/>
</dbReference>
<dbReference type="InterPro" id="IPR032586">
    <property type="entry name" value="UxaE"/>
</dbReference>
<accession>X1LX70</accession>
<feature type="non-terminal residue" evidence="1">
    <location>
        <position position="1"/>
    </location>
</feature>
<name>X1LX70_9ZZZZ</name>
<comment type="caution">
    <text evidence="1">The sequence shown here is derived from an EMBL/GenBank/DDBJ whole genome shotgun (WGS) entry which is preliminary data.</text>
</comment>
<dbReference type="AlphaFoldDB" id="X1LX70"/>
<gene>
    <name evidence="1" type="ORF">S06H3_21966</name>
</gene>
<dbReference type="Pfam" id="PF16257">
    <property type="entry name" value="UxaE"/>
    <property type="match status" value="1"/>
</dbReference>
<reference evidence="1" key="1">
    <citation type="journal article" date="2014" name="Front. Microbiol.">
        <title>High frequency of phylogenetically diverse reductive dehalogenase-homologous genes in deep subseafloor sedimentary metagenomes.</title>
        <authorList>
            <person name="Kawai M."/>
            <person name="Futagami T."/>
            <person name="Toyoda A."/>
            <person name="Takaki Y."/>
            <person name="Nishi S."/>
            <person name="Hori S."/>
            <person name="Arai W."/>
            <person name="Tsubouchi T."/>
            <person name="Morono Y."/>
            <person name="Uchiyama I."/>
            <person name="Ito T."/>
            <person name="Fujiyama A."/>
            <person name="Inagaki F."/>
            <person name="Takami H."/>
        </authorList>
    </citation>
    <scope>NUCLEOTIDE SEQUENCE</scope>
    <source>
        <strain evidence="1">Expedition CK06-06</strain>
    </source>
</reference>
<protein>
    <submittedName>
        <fullName evidence="1">Uncharacterized protein</fullName>
    </submittedName>
</protein>
<organism evidence="1">
    <name type="scientific">marine sediment metagenome</name>
    <dbReference type="NCBI Taxonomy" id="412755"/>
    <lineage>
        <taxon>unclassified sequences</taxon>
        <taxon>metagenomes</taxon>
        <taxon>ecological metagenomes</taxon>
    </lineage>
</organism>
<sequence length="127" mass="15198">CHIKTAGTSWLEEVKVVAMKDPDLYREIHRFALENFQKDRASYNLTTDLSRIPNIDTIADDELVNLFKQNDSRQLIHITYGSILRAKNDEEKYIFKDRIYKILFEYEEDHYRELSNHIKRHLGLLNK</sequence>
<proteinExistence type="predicted"/>
<evidence type="ECO:0000313" key="1">
    <source>
        <dbReference type="EMBL" id="GAI10401.1"/>
    </source>
</evidence>
<dbReference type="GO" id="GO:0016853">
    <property type="term" value="F:isomerase activity"/>
    <property type="evidence" value="ECO:0007669"/>
    <property type="project" value="InterPro"/>
</dbReference>